<sequence>MPDPNVIQQVSASTALAVKHLLQLPRVSLAKLLRIRPGDVNYVAQPSPLKCGSPVAQQQQQQQQQLSLLYGPQ</sequence>
<organism evidence="1 2">
    <name type="scientific">Drosophila navojoa</name>
    <name type="common">Fruit fly</name>
    <dbReference type="NCBI Taxonomy" id="7232"/>
    <lineage>
        <taxon>Eukaryota</taxon>
        <taxon>Metazoa</taxon>
        <taxon>Ecdysozoa</taxon>
        <taxon>Arthropoda</taxon>
        <taxon>Hexapoda</taxon>
        <taxon>Insecta</taxon>
        <taxon>Pterygota</taxon>
        <taxon>Neoptera</taxon>
        <taxon>Endopterygota</taxon>
        <taxon>Diptera</taxon>
        <taxon>Brachycera</taxon>
        <taxon>Muscomorpha</taxon>
        <taxon>Ephydroidea</taxon>
        <taxon>Drosophilidae</taxon>
        <taxon>Drosophila</taxon>
    </lineage>
</organism>
<dbReference type="AlphaFoldDB" id="A0A484B5M9"/>
<dbReference type="EMBL" id="LSRL02000116">
    <property type="protein sequence ID" value="TDG44146.1"/>
    <property type="molecule type" value="Genomic_DNA"/>
</dbReference>
<evidence type="ECO:0000313" key="1">
    <source>
        <dbReference type="EMBL" id="TDG44146.1"/>
    </source>
</evidence>
<evidence type="ECO:0000313" key="2">
    <source>
        <dbReference type="Proteomes" id="UP000295192"/>
    </source>
</evidence>
<protein>
    <submittedName>
        <fullName evidence="1">Uncharacterized protein</fullName>
    </submittedName>
</protein>
<proteinExistence type="predicted"/>
<reference evidence="1 2" key="1">
    <citation type="journal article" date="2019" name="J. Hered.">
        <title>An Improved Genome Assembly for Drosophila navojoa, the Basal Species in the mojavensis Cluster.</title>
        <authorList>
            <person name="Vanderlinde T."/>
            <person name="Dupim E.G."/>
            <person name="Nazario-Yepiz N.O."/>
            <person name="Carvalho A.B."/>
        </authorList>
    </citation>
    <scope>NUCLEOTIDE SEQUENCE [LARGE SCALE GENOMIC DNA]</scope>
    <source>
        <strain evidence="1">Navoj_Jal97</strain>
        <tissue evidence="1">Whole organism</tissue>
    </source>
</reference>
<comment type="caution">
    <text evidence="1">The sequence shown here is derived from an EMBL/GenBank/DDBJ whole genome shotgun (WGS) entry which is preliminary data.</text>
</comment>
<name>A0A484B5M9_DRONA</name>
<accession>A0A484B5M9</accession>
<gene>
    <name evidence="1" type="ORF">AWZ03_009423</name>
</gene>
<keyword evidence="2" id="KW-1185">Reference proteome</keyword>
<dbReference type="Proteomes" id="UP000295192">
    <property type="component" value="Unassembled WGS sequence"/>
</dbReference>